<accession>A0A132BCG9</accession>
<feature type="coiled-coil region" evidence="1">
    <location>
        <begin position="110"/>
        <end position="137"/>
    </location>
</feature>
<dbReference type="EMBL" id="KQ947430">
    <property type="protein sequence ID" value="KUJ10086.1"/>
    <property type="molecule type" value="Genomic_DNA"/>
</dbReference>
<feature type="compositionally biased region" description="Basic and acidic residues" evidence="2">
    <location>
        <begin position="1"/>
        <end position="21"/>
    </location>
</feature>
<evidence type="ECO:0000313" key="4">
    <source>
        <dbReference type="Proteomes" id="UP000070700"/>
    </source>
</evidence>
<dbReference type="KEGG" id="psco:LY89DRAFT_689926"/>
<protein>
    <submittedName>
        <fullName evidence="3">Uncharacterized protein</fullName>
    </submittedName>
</protein>
<keyword evidence="4" id="KW-1185">Reference proteome</keyword>
<reference evidence="3 4" key="1">
    <citation type="submission" date="2015-10" db="EMBL/GenBank/DDBJ databases">
        <title>Full genome of DAOMC 229536 Phialocephala scopiformis, a fungal endophyte of spruce producing the potent anti-insectan compound rugulosin.</title>
        <authorList>
            <consortium name="DOE Joint Genome Institute"/>
            <person name="Walker A.K."/>
            <person name="Frasz S.L."/>
            <person name="Seifert K.A."/>
            <person name="Miller J.D."/>
            <person name="Mondo S.J."/>
            <person name="Labutti K."/>
            <person name="Lipzen A."/>
            <person name="Dockter R."/>
            <person name="Kennedy M."/>
            <person name="Grigoriev I.V."/>
            <person name="Spatafora J.W."/>
        </authorList>
    </citation>
    <scope>NUCLEOTIDE SEQUENCE [LARGE SCALE GENOMIC DNA]</scope>
    <source>
        <strain evidence="3 4">CBS 120377</strain>
    </source>
</reference>
<feature type="compositionally biased region" description="Basic and acidic residues" evidence="2">
    <location>
        <begin position="35"/>
        <end position="44"/>
    </location>
</feature>
<evidence type="ECO:0000313" key="3">
    <source>
        <dbReference type="EMBL" id="KUJ10086.1"/>
    </source>
</evidence>
<evidence type="ECO:0000256" key="2">
    <source>
        <dbReference type="SAM" id="MobiDB-lite"/>
    </source>
</evidence>
<dbReference type="Proteomes" id="UP000070700">
    <property type="component" value="Unassembled WGS sequence"/>
</dbReference>
<feature type="region of interest" description="Disordered" evidence="2">
    <location>
        <begin position="1"/>
        <end position="93"/>
    </location>
</feature>
<keyword evidence="1" id="KW-0175">Coiled coil</keyword>
<evidence type="ECO:0000256" key="1">
    <source>
        <dbReference type="SAM" id="Coils"/>
    </source>
</evidence>
<dbReference type="GeneID" id="28825725"/>
<sequence>MEHTNSKIEDKSHRLHQEQRQKSQSLASQATRQSRSGDVDERTLGPRPTRATTSQCTDGLQQQLRQNRATTSDIRQQSDSAAPDRVNRTLEEGKYRTALQQKQVEIAEIREQWREEVASLRKREEQLTQDKKDLSIKISHLEMARDMRSTASAGDPMELELYFMNKQVYELEQKIQMMQGKMRFISGDGDTLADSASNKAPKLSTVQWISCKASSTQSCMVMTEQTCSKHRQK</sequence>
<dbReference type="AlphaFoldDB" id="A0A132BCG9"/>
<dbReference type="RefSeq" id="XP_018064441.1">
    <property type="nucleotide sequence ID" value="XM_018215999.1"/>
</dbReference>
<proteinExistence type="predicted"/>
<dbReference type="InParanoid" id="A0A132BCG9"/>
<gene>
    <name evidence="3" type="ORF">LY89DRAFT_689926</name>
</gene>
<name>A0A132BCG9_MOLSC</name>
<feature type="compositionally biased region" description="Polar residues" evidence="2">
    <location>
        <begin position="50"/>
        <end position="80"/>
    </location>
</feature>
<feature type="compositionally biased region" description="Polar residues" evidence="2">
    <location>
        <begin position="22"/>
        <end position="34"/>
    </location>
</feature>
<organism evidence="3 4">
    <name type="scientific">Mollisia scopiformis</name>
    <name type="common">Conifer needle endophyte fungus</name>
    <name type="synonym">Phialocephala scopiformis</name>
    <dbReference type="NCBI Taxonomy" id="149040"/>
    <lineage>
        <taxon>Eukaryota</taxon>
        <taxon>Fungi</taxon>
        <taxon>Dikarya</taxon>
        <taxon>Ascomycota</taxon>
        <taxon>Pezizomycotina</taxon>
        <taxon>Leotiomycetes</taxon>
        <taxon>Helotiales</taxon>
        <taxon>Mollisiaceae</taxon>
        <taxon>Mollisia</taxon>
    </lineage>
</organism>